<sequence length="929" mass="109922">MVVCRMTLMVCKTKRSKIEIEKKTKWWKLKKEECCEEFRQKLRQALGGQVVLPDGWETTAEVIRETGRKVLGVSSGRRKEDKETWWWNEEVQDSIQRKRLAKKKWDMDRTKENRQEYNELQRRVKREVSKAKQKAYDELYTRLDTREGEKDLYRLARQRDRDGKDVQQVRVIKDRDGRVLTSEESVQRRWKEYFEELMNEENEREKRVEGVNSVEQKVDKIRKDEVRKALKRMKSGKAVGPDDIPVEVWKCLGEAAVEFLASLFNRVLESERMPEEWRRSVLVPIFKNKGDMQSCSNYRGIKLMSHTMKLWERVVEARLRKVVEICEQQYGFMPRKSTTDAIFALRILMEKYRDGQRELHCVFVDLEKAYDRVPREELWYCMRKSGVAEKYVRVVQDMYERSRTVVRCAVGQTEEFNVEVGLHQGSALSPFLFAIVMDQLSEEVRQESPWTMMFADDIVICSESREQVGENLERWRFALERRGMKVSRSKTEYMCVNEREGSGTVRLQGEEVKKVQEFKYLGSTVQSNGECGKEVKKRVQAVWNGWRKVSGVLCDQKISARIKGKVYRTVVRPAMLYGLETVSLRKRQESELEVAELKMLRFSLGVTRLDRIRNEYIRGTAHVGRLGVKVREARLRWFGHVQRREMLWIKYNTLAIEKNQLQTSYSNLSAERERLQQEISDLHNVLFKLEEWRDFNSSVYHITTEKKNWNESRHDCIKRGADLVIINSTEEQEFISKSFGLTEAWIGLTDRDTEGEFKWVDGSPLTTKFWWNTEPNDLNNEDCAITDLEKAYDRMPREELWYCMRKSEVAEKYVRVVQDMYERSRTVVRCAVGQTEEFNVEVGLHQGSALSPFLFAIVMDQLSEEVRQESPWTMMFADDIVICSESREQVEENLERWRFALERRGMKVSRSKTEYMCVNEREGSGTVRL</sequence>
<organism evidence="7 8">
    <name type="scientific">Hemibagrus guttatus</name>
    <dbReference type="NCBI Taxonomy" id="175788"/>
    <lineage>
        <taxon>Eukaryota</taxon>
        <taxon>Metazoa</taxon>
        <taxon>Chordata</taxon>
        <taxon>Craniata</taxon>
        <taxon>Vertebrata</taxon>
        <taxon>Euteleostomi</taxon>
        <taxon>Actinopterygii</taxon>
        <taxon>Neopterygii</taxon>
        <taxon>Teleostei</taxon>
        <taxon>Ostariophysi</taxon>
        <taxon>Siluriformes</taxon>
        <taxon>Bagridae</taxon>
        <taxon>Hemibagrus</taxon>
    </lineage>
</organism>
<evidence type="ECO:0000256" key="4">
    <source>
        <dbReference type="SAM" id="Coils"/>
    </source>
</evidence>
<keyword evidence="3" id="KW-0430">Lectin</keyword>
<dbReference type="InterPro" id="IPR016187">
    <property type="entry name" value="CTDL_fold"/>
</dbReference>
<feature type="domain" description="Reverse transcriptase" evidence="6">
    <location>
        <begin position="266"/>
        <end position="525"/>
    </location>
</feature>
<protein>
    <recommendedName>
        <fullName evidence="2">ribonuclease H</fullName>
        <ecNumber evidence="2">3.1.26.4</ecNumber>
    </recommendedName>
</protein>
<dbReference type="InterPro" id="IPR043128">
    <property type="entry name" value="Rev_trsase/Diguanyl_cyclase"/>
</dbReference>
<feature type="domain" description="C-type lectin" evidence="5">
    <location>
        <begin position="695"/>
        <end position="801"/>
    </location>
</feature>
<keyword evidence="4" id="KW-0175">Coiled coil</keyword>
<dbReference type="Gene3D" id="1.20.5.400">
    <property type="match status" value="1"/>
</dbReference>
<dbReference type="GO" id="GO:0030246">
    <property type="term" value="F:carbohydrate binding"/>
    <property type="evidence" value="ECO:0007669"/>
    <property type="project" value="UniProtKB-KW"/>
</dbReference>
<dbReference type="SUPFAM" id="SSF56672">
    <property type="entry name" value="DNA/RNA polymerases"/>
    <property type="match status" value="2"/>
</dbReference>
<evidence type="ECO:0000256" key="3">
    <source>
        <dbReference type="ARBA" id="ARBA00022734"/>
    </source>
</evidence>
<dbReference type="Proteomes" id="UP001274896">
    <property type="component" value="Unassembled WGS sequence"/>
</dbReference>
<dbReference type="InterPro" id="IPR016186">
    <property type="entry name" value="C-type_lectin-like/link_sf"/>
</dbReference>
<dbReference type="Gene3D" id="3.30.70.270">
    <property type="match status" value="1"/>
</dbReference>
<evidence type="ECO:0000256" key="1">
    <source>
        <dbReference type="ARBA" id="ARBA00010879"/>
    </source>
</evidence>
<reference evidence="7" key="1">
    <citation type="submission" date="2023-06" db="EMBL/GenBank/DDBJ databases">
        <title>Male Hemibagrus guttatus genome.</title>
        <authorList>
            <person name="Bian C."/>
        </authorList>
    </citation>
    <scope>NUCLEOTIDE SEQUENCE</scope>
    <source>
        <strain evidence="7">Male_cb2023</strain>
        <tissue evidence="7">Muscle</tissue>
    </source>
</reference>
<dbReference type="AlphaFoldDB" id="A0AAE0PSS9"/>
<comment type="caution">
    <text evidence="7">The sequence shown here is derived from an EMBL/GenBank/DDBJ whole genome shotgun (WGS) entry which is preliminary data.</text>
</comment>
<dbReference type="EMBL" id="JAUCMX010000029">
    <property type="protein sequence ID" value="KAK3507553.1"/>
    <property type="molecule type" value="Genomic_DNA"/>
</dbReference>
<dbReference type="InterPro" id="IPR001304">
    <property type="entry name" value="C-type_lectin-like"/>
</dbReference>
<dbReference type="PANTHER" id="PTHR47027">
    <property type="entry name" value="REVERSE TRANSCRIPTASE DOMAIN-CONTAINING PROTEIN"/>
    <property type="match status" value="1"/>
</dbReference>
<dbReference type="InterPro" id="IPR043502">
    <property type="entry name" value="DNA/RNA_pol_sf"/>
</dbReference>
<dbReference type="PROSITE" id="PS50041">
    <property type="entry name" value="C_TYPE_LECTIN_2"/>
    <property type="match status" value="1"/>
</dbReference>
<dbReference type="EC" id="3.1.26.4" evidence="2"/>
<proteinExistence type="inferred from homology"/>
<feature type="domain" description="Reverse transcriptase" evidence="6">
    <location>
        <begin position="657"/>
        <end position="929"/>
    </location>
</feature>
<keyword evidence="8" id="KW-1185">Reference proteome</keyword>
<dbReference type="Gene3D" id="3.10.100.10">
    <property type="entry name" value="Mannose-Binding Protein A, subunit A"/>
    <property type="match status" value="1"/>
</dbReference>
<dbReference type="GO" id="GO:0004523">
    <property type="term" value="F:RNA-DNA hybrid ribonuclease activity"/>
    <property type="evidence" value="ECO:0007669"/>
    <property type="project" value="UniProtKB-EC"/>
</dbReference>
<dbReference type="PANTHER" id="PTHR47027:SF28">
    <property type="entry name" value="ENDONUCLEASE-REVERSE TRANSCRIPTASE"/>
    <property type="match status" value="1"/>
</dbReference>
<evidence type="ECO:0000313" key="8">
    <source>
        <dbReference type="Proteomes" id="UP001274896"/>
    </source>
</evidence>
<accession>A0AAE0PSS9</accession>
<dbReference type="InterPro" id="IPR000477">
    <property type="entry name" value="RT_dom"/>
</dbReference>
<gene>
    <name evidence="7" type="ORF">QTP70_028459</name>
</gene>
<feature type="coiled-coil region" evidence="4">
    <location>
        <begin position="658"/>
        <end position="685"/>
    </location>
</feature>
<name>A0AAE0PSS9_9TELE</name>
<feature type="coiled-coil region" evidence="4">
    <location>
        <begin position="107"/>
        <end position="134"/>
    </location>
</feature>
<dbReference type="InterPro" id="IPR033989">
    <property type="entry name" value="CD209-like_CTLD"/>
</dbReference>
<evidence type="ECO:0000259" key="5">
    <source>
        <dbReference type="PROSITE" id="PS50041"/>
    </source>
</evidence>
<evidence type="ECO:0000256" key="2">
    <source>
        <dbReference type="ARBA" id="ARBA00012180"/>
    </source>
</evidence>
<dbReference type="Pfam" id="PF00078">
    <property type="entry name" value="RVT_1"/>
    <property type="match status" value="2"/>
</dbReference>
<dbReference type="PROSITE" id="PS50878">
    <property type="entry name" value="RT_POL"/>
    <property type="match status" value="2"/>
</dbReference>
<dbReference type="CDD" id="cd01650">
    <property type="entry name" value="RT_nLTR_like"/>
    <property type="match status" value="1"/>
</dbReference>
<dbReference type="SMART" id="SM00034">
    <property type="entry name" value="CLECT"/>
    <property type="match status" value="1"/>
</dbReference>
<dbReference type="CDD" id="cd03590">
    <property type="entry name" value="CLECT_DC-SIGN_like"/>
    <property type="match status" value="1"/>
</dbReference>
<dbReference type="SUPFAM" id="SSF56436">
    <property type="entry name" value="C-type lectin-like"/>
    <property type="match status" value="1"/>
</dbReference>
<evidence type="ECO:0000259" key="6">
    <source>
        <dbReference type="PROSITE" id="PS50878"/>
    </source>
</evidence>
<comment type="similarity">
    <text evidence="1">Belongs to the beta type-B retroviral polymerase family. HERV class-II K(HML-2) pol subfamily.</text>
</comment>
<evidence type="ECO:0000313" key="7">
    <source>
        <dbReference type="EMBL" id="KAK3507553.1"/>
    </source>
</evidence>